<sequence>MTVQERLAAWDLATQVAVLQAKGQREVHSILESQASAQQAFEQRMERLEGLIVSARAETFKCVGDVAELRAKLETEGKARKDLDNALGDERRGRTVLRERMDQTEETVRLLEEKLASETARADENERRVKVLEASSEEYQKRIGDLEGRAGKLQADVACRPTFDMAELNTNRALVPIQEKFLLYTTTDDMNDAKTAIVDLGKKWSVFNDELNERQEANLKRASEVASEAAQEECKSVRQHADISVRELTNRMAVHISETKQRFSDLASRAELEMQEHRTLRNEVEADRQAATDTATSLQLAEDLLRTTHRELKSDQVTHDTRHGQVEARLVACESTAGAVNIALEKAQMLQMDILKQVGQFGLELEKSTGGVQERLGELELALDKTDLKVQNEVEAREVLERRARFLPKD</sequence>
<name>A0AAE0GUN2_9CHLO</name>
<evidence type="ECO:0000313" key="3">
    <source>
        <dbReference type="Proteomes" id="UP001190700"/>
    </source>
</evidence>
<evidence type="ECO:0000313" key="2">
    <source>
        <dbReference type="EMBL" id="KAK3283761.1"/>
    </source>
</evidence>
<dbReference type="EMBL" id="LGRX02002660">
    <property type="protein sequence ID" value="KAK3283761.1"/>
    <property type="molecule type" value="Genomic_DNA"/>
</dbReference>
<keyword evidence="1" id="KW-0175">Coiled coil</keyword>
<accession>A0AAE0GUN2</accession>
<gene>
    <name evidence="2" type="ORF">CYMTET_8561</name>
</gene>
<organism evidence="2 3">
    <name type="scientific">Cymbomonas tetramitiformis</name>
    <dbReference type="NCBI Taxonomy" id="36881"/>
    <lineage>
        <taxon>Eukaryota</taxon>
        <taxon>Viridiplantae</taxon>
        <taxon>Chlorophyta</taxon>
        <taxon>Pyramimonadophyceae</taxon>
        <taxon>Pyramimonadales</taxon>
        <taxon>Pyramimonadaceae</taxon>
        <taxon>Cymbomonas</taxon>
    </lineage>
</organism>
<proteinExistence type="predicted"/>
<evidence type="ECO:0000256" key="1">
    <source>
        <dbReference type="SAM" id="Coils"/>
    </source>
</evidence>
<reference evidence="2 3" key="1">
    <citation type="journal article" date="2015" name="Genome Biol. Evol.">
        <title>Comparative Genomics of a Bacterivorous Green Alga Reveals Evolutionary Causalities and Consequences of Phago-Mixotrophic Mode of Nutrition.</title>
        <authorList>
            <person name="Burns J.A."/>
            <person name="Paasch A."/>
            <person name="Narechania A."/>
            <person name="Kim E."/>
        </authorList>
    </citation>
    <scope>NUCLEOTIDE SEQUENCE [LARGE SCALE GENOMIC DNA]</scope>
    <source>
        <strain evidence="2 3">PLY_AMNH</strain>
    </source>
</reference>
<feature type="coiled-coil region" evidence="1">
    <location>
        <begin position="94"/>
        <end position="156"/>
    </location>
</feature>
<dbReference type="SUPFAM" id="SSF57997">
    <property type="entry name" value="Tropomyosin"/>
    <property type="match status" value="1"/>
</dbReference>
<comment type="caution">
    <text evidence="2">The sequence shown here is derived from an EMBL/GenBank/DDBJ whole genome shotgun (WGS) entry which is preliminary data.</text>
</comment>
<protein>
    <submittedName>
        <fullName evidence="2">Uncharacterized protein</fullName>
    </submittedName>
</protein>
<keyword evidence="3" id="KW-1185">Reference proteome</keyword>
<dbReference type="AlphaFoldDB" id="A0AAE0GUN2"/>
<dbReference type="Proteomes" id="UP001190700">
    <property type="component" value="Unassembled WGS sequence"/>
</dbReference>